<comment type="cofactor">
    <cofactor evidence="1 9">
        <name>pyridoxal 5'-phosphate</name>
        <dbReference type="ChEBI" id="CHEBI:597326"/>
    </cofactor>
</comment>
<comment type="similarity">
    <text evidence="9">Belongs to the class-III pyridoxal-phosphate-dependent aminotransferase family. BioA subfamily.</text>
</comment>
<keyword evidence="6 9" id="KW-0093">Biotin biosynthesis</keyword>
<feature type="binding site" evidence="9">
    <location>
        <position position="244"/>
    </location>
    <ligand>
        <name>pyridoxal 5'-phosphate</name>
        <dbReference type="ChEBI" id="CHEBI:597326"/>
    </ligand>
</feature>
<feature type="binding site" evidence="9">
    <location>
        <position position="273"/>
    </location>
    <ligand>
        <name>substrate</name>
    </ligand>
</feature>
<keyword evidence="5 9" id="KW-0949">S-adenosyl-L-methionine</keyword>
<dbReference type="PANTHER" id="PTHR42684">
    <property type="entry name" value="ADENOSYLMETHIONINE-8-AMINO-7-OXONONANOATE AMINOTRANSFERASE"/>
    <property type="match status" value="1"/>
</dbReference>
<dbReference type="KEGG" id="afri:E3E15_04450"/>
<dbReference type="InterPro" id="IPR015424">
    <property type="entry name" value="PyrdxlP-dep_Trfase"/>
</dbReference>
<evidence type="ECO:0000256" key="2">
    <source>
        <dbReference type="ARBA" id="ARBA00005063"/>
    </source>
</evidence>
<dbReference type="PROSITE" id="PS00600">
    <property type="entry name" value="AA_TRANSFER_CLASS_3"/>
    <property type="match status" value="1"/>
</dbReference>
<dbReference type="GO" id="GO:0030170">
    <property type="term" value="F:pyridoxal phosphate binding"/>
    <property type="evidence" value="ECO:0007669"/>
    <property type="project" value="UniProtKB-UniRule"/>
</dbReference>
<keyword evidence="3 9" id="KW-0032">Aminotransferase</keyword>
<dbReference type="CDD" id="cd00610">
    <property type="entry name" value="OAT_like"/>
    <property type="match status" value="1"/>
</dbReference>
<evidence type="ECO:0000256" key="7">
    <source>
        <dbReference type="ARBA" id="ARBA00022898"/>
    </source>
</evidence>
<dbReference type="RefSeq" id="WP_172106745.1">
    <property type="nucleotide sequence ID" value="NZ_CP038017.1"/>
</dbReference>
<proteinExistence type="inferred from homology"/>
<dbReference type="InterPro" id="IPR015422">
    <property type="entry name" value="PyrdxlP-dep_Trfase_small"/>
</dbReference>
<reference evidence="10 11" key="1">
    <citation type="submission" date="2019-03" db="EMBL/GenBank/DDBJ databases">
        <title>Complete Genome Sequence of Allofrancisella frigidaquae Strain SYSU 10HL1970 Isolated from Water-Cooling Systems in China.</title>
        <authorList>
            <person name="Ohrman C."/>
            <person name="Uneklint I."/>
            <person name="Sjodin A."/>
        </authorList>
    </citation>
    <scope>NUCLEOTIDE SEQUENCE [LARGE SCALE GENOMIC DNA]</scope>
    <source>
        <strain evidence="10 11">SYSU 10HL1970</strain>
    </source>
</reference>
<evidence type="ECO:0000256" key="9">
    <source>
        <dbReference type="HAMAP-Rule" id="MF_00834"/>
    </source>
</evidence>
<feature type="binding site" evidence="9">
    <location>
        <position position="307"/>
    </location>
    <ligand>
        <name>substrate</name>
    </ligand>
</feature>
<keyword evidence="11" id="KW-1185">Reference proteome</keyword>
<evidence type="ECO:0000256" key="4">
    <source>
        <dbReference type="ARBA" id="ARBA00022679"/>
    </source>
</evidence>
<evidence type="ECO:0000256" key="1">
    <source>
        <dbReference type="ARBA" id="ARBA00001933"/>
    </source>
</evidence>
<dbReference type="InterPro" id="IPR049704">
    <property type="entry name" value="Aminotrans_3_PPA_site"/>
</dbReference>
<keyword evidence="4 9" id="KW-0808">Transferase</keyword>
<gene>
    <name evidence="9 10" type="primary">bioA</name>
    <name evidence="10" type="ORF">E3E15_04450</name>
</gene>
<feature type="binding site" evidence="9">
    <location>
        <begin position="106"/>
        <end position="107"/>
    </location>
    <ligand>
        <name>pyridoxal 5'-phosphate</name>
        <dbReference type="ChEBI" id="CHEBI:597326"/>
    </ligand>
</feature>
<dbReference type="Gene3D" id="3.90.1150.10">
    <property type="entry name" value="Aspartate Aminotransferase, domain 1"/>
    <property type="match status" value="1"/>
</dbReference>
<evidence type="ECO:0000313" key="11">
    <source>
        <dbReference type="Proteomes" id="UP000503320"/>
    </source>
</evidence>
<dbReference type="PANTHER" id="PTHR42684:SF3">
    <property type="entry name" value="ADENOSYLMETHIONINE-8-AMINO-7-OXONONANOATE AMINOTRANSFERASE"/>
    <property type="match status" value="1"/>
</dbReference>
<dbReference type="HAMAP" id="MF_00834">
    <property type="entry name" value="BioA"/>
    <property type="match status" value="1"/>
</dbReference>
<comment type="subcellular location">
    <subcellularLocation>
        <location evidence="9">Cytoplasm</location>
    </subcellularLocation>
</comment>
<dbReference type="SUPFAM" id="SSF53383">
    <property type="entry name" value="PLP-dependent transferases"/>
    <property type="match status" value="1"/>
</dbReference>
<dbReference type="NCBIfam" id="TIGR00508">
    <property type="entry name" value="bioA"/>
    <property type="match status" value="1"/>
</dbReference>
<evidence type="ECO:0000256" key="6">
    <source>
        <dbReference type="ARBA" id="ARBA00022756"/>
    </source>
</evidence>
<dbReference type="Gene3D" id="3.40.640.10">
    <property type="entry name" value="Type I PLP-dependent aspartate aminotransferase-like (Major domain)"/>
    <property type="match status" value="1"/>
</dbReference>
<feature type="modified residue" description="N6-(pyridoxal phosphate)lysine" evidence="9">
    <location>
        <position position="273"/>
    </location>
</feature>
<feature type="site" description="Participates in the substrate recognition with KAPA and in a stacking interaction with the adenine ring of SAM" evidence="9">
    <location>
        <position position="11"/>
    </location>
</feature>
<dbReference type="EC" id="2.6.1.62" evidence="9"/>
<evidence type="ECO:0000256" key="3">
    <source>
        <dbReference type="ARBA" id="ARBA00022576"/>
    </source>
</evidence>
<dbReference type="Proteomes" id="UP000503320">
    <property type="component" value="Chromosome"/>
</dbReference>
<comment type="subunit">
    <text evidence="9">Homodimer.</text>
</comment>
<keyword evidence="9" id="KW-0963">Cytoplasm</keyword>
<dbReference type="UniPathway" id="UPA00078">
    <property type="reaction ID" value="UER00160"/>
</dbReference>
<evidence type="ECO:0000256" key="5">
    <source>
        <dbReference type="ARBA" id="ARBA00022691"/>
    </source>
</evidence>
<feature type="binding site" evidence="9">
    <location>
        <begin position="308"/>
        <end position="309"/>
    </location>
    <ligand>
        <name>pyridoxal 5'-phosphate</name>
        <dbReference type="ChEBI" id="CHEBI:597326"/>
    </ligand>
</feature>
<dbReference type="GO" id="GO:0004015">
    <property type="term" value="F:adenosylmethionine-8-amino-7-oxononanoate transaminase activity"/>
    <property type="evidence" value="ECO:0007669"/>
    <property type="project" value="UniProtKB-UniRule"/>
</dbReference>
<dbReference type="GO" id="GO:0004141">
    <property type="term" value="F:dethiobiotin synthase activity"/>
    <property type="evidence" value="ECO:0007669"/>
    <property type="project" value="TreeGrafter"/>
</dbReference>
<dbReference type="AlphaFoldDB" id="A0A6M3HVV3"/>
<dbReference type="EMBL" id="CP038017">
    <property type="protein sequence ID" value="QIV95285.1"/>
    <property type="molecule type" value="Genomic_DNA"/>
</dbReference>
<name>A0A6M3HVV3_9GAMM</name>
<sequence length="430" mass="49390">MTYSTNIWHPCTQMKDFERIPPLEVIKTQGRYIYTKDNRELFDATSSWWCKSLGHRHPSIISKLKDQLDKYEHTIFANTTNNEINTFSQKICKLTNMDKTLYASDGSCAVEIALKMTTHIRKFNNQSNKTKFLCLENSYHGETLATMSVSDCSLYSEPYKALLFESFILKGIPYVTGKNDPLWENAELYWLESKKYLEQHKDNINALIVEPLCQGAGGMLIYSKDYLNRLCKWCKENDIFIIFDEIMTGIGRLGKMFAFEYLDVQPDFLCLSKGLTSGNFPFSVVVTKNEYYKMFYSDDLTKAFLHSHTHSGNVLGAVCANAVIDIFEQEKILENVSKLEESFLESFLEIQKEIPILKNIRNIGAIIAADLDVNKSRFGLDVYREAVKIGALLRPLGNTIYWLPPLNSTKEEIHQLKVITKDAILKSLRT</sequence>
<dbReference type="InterPro" id="IPR015421">
    <property type="entry name" value="PyrdxlP-dep_Trfase_major"/>
</dbReference>
<dbReference type="InterPro" id="IPR005814">
    <property type="entry name" value="Aminotrans_3"/>
</dbReference>
<dbReference type="PIRSF" id="PIRSF000521">
    <property type="entry name" value="Transaminase_4ab_Lys_Orn"/>
    <property type="match status" value="1"/>
</dbReference>
<comment type="catalytic activity">
    <reaction evidence="8 9">
        <text>(8S)-8-amino-7-oxononanoate + S-adenosyl-L-methionine = S-adenosyl-4-methylsulfanyl-2-oxobutanoate + (7R,8S)-7,8-diammoniononanoate</text>
        <dbReference type="Rhea" id="RHEA:16861"/>
        <dbReference type="ChEBI" id="CHEBI:16490"/>
        <dbReference type="ChEBI" id="CHEBI:59789"/>
        <dbReference type="ChEBI" id="CHEBI:149468"/>
        <dbReference type="ChEBI" id="CHEBI:149469"/>
        <dbReference type="EC" id="2.6.1.62"/>
    </reaction>
</comment>
<feature type="binding site" evidence="9">
    <location>
        <position position="48"/>
    </location>
    <ligand>
        <name>substrate</name>
    </ligand>
</feature>
<dbReference type="Pfam" id="PF00202">
    <property type="entry name" value="Aminotran_3"/>
    <property type="match status" value="1"/>
</dbReference>
<feature type="binding site" evidence="9">
    <location>
        <position position="139"/>
    </location>
    <ligand>
        <name>substrate</name>
    </ligand>
</feature>
<dbReference type="GO" id="GO:0005737">
    <property type="term" value="C:cytoplasm"/>
    <property type="evidence" value="ECO:0007669"/>
    <property type="project" value="UniProtKB-SubCell"/>
</dbReference>
<comment type="pathway">
    <text evidence="2 9">Cofactor biosynthesis; biotin biosynthesis; 7,8-diaminononanoate from 8-amino-7-oxononanoate (SAM route): step 1/1.</text>
</comment>
<dbReference type="InterPro" id="IPR005815">
    <property type="entry name" value="BioA"/>
</dbReference>
<protein>
    <recommendedName>
        <fullName evidence="9">Adenosylmethionine-8-amino-7-oxononanoate aminotransferase</fullName>
        <ecNumber evidence="9">2.6.1.62</ecNumber>
    </recommendedName>
    <alternativeName>
        <fullName evidence="9">7,8-diamino-pelargonic acid aminotransferase</fullName>
        <shortName evidence="9">DAPA AT</shortName>
        <shortName evidence="9">DAPA aminotransferase</shortName>
    </alternativeName>
    <alternativeName>
        <fullName evidence="9">7,8-diaminononanoate synthase</fullName>
        <shortName evidence="9">DANS</shortName>
    </alternativeName>
    <alternativeName>
        <fullName evidence="9">Diaminopelargonic acid synthase</fullName>
    </alternativeName>
</protein>
<keyword evidence="7 9" id="KW-0663">Pyridoxal phosphate</keyword>
<evidence type="ECO:0000256" key="8">
    <source>
        <dbReference type="ARBA" id="ARBA00048449"/>
    </source>
</evidence>
<dbReference type="GO" id="GO:0009102">
    <property type="term" value="P:biotin biosynthetic process"/>
    <property type="evidence" value="ECO:0007669"/>
    <property type="project" value="UniProtKB-UniRule"/>
</dbReference>
<accession>A0A6M3HVV3</accession>
<comment type="function">
    <text evidence="9">Catalyzes the transfer of the alpha-amino group from S-adenosyl-L-methionine (SAM) to 7-keto-8-aminopelargonic acid (KAPA) to form 7,8-diaminopelargonic acid (DAPA). It is the only aminotransferase known to utilize SAM as an amino donor.</text>
</comment>
<feature type="binding site" evidence="9">
    <location>
        <position position="394"/>
    </location>
    <ligand>
        <name>substrate</name>
    </ligand>
</feature>
<evidence type="ECO:0000313" key="10">
    <source>
        <dbReference type="EMBL" id="QIV95285.1"/>
    </source>
</evidence>
<organism evidence="10 11">
    <name type="scientific">Allofrancisella frigidaquae</name>
    <dbReference type="NCBI Taxonomy" id="1085644"/>
    <lineage>
        <taxon>Bacteria</taxon>
        <taxon>Pseudomonadati</taxon>
        <taxon>Pseudomonadota</taxon>
        <taxon>Gammaproteobacteria</taxon>
        <taxon>Thiotrichales</taxon>
        <taxon>Francisellaceae</taxon>
        <taxon>Allofrancisella</taxon>
    </lineage>
</organism>